<evidence type="ECO:0000256" key="1">
    <source>
        <dbReference type="SAM" id="SignalP"/>
    </source>
</evidence>
<feature type="domain" description="DUF2059" evidence="2">
    <location>
        <begin position="99"/>
        <end position="151"/>
    </location>
</feature>
<dbReference type="EMBL" id="JACIIZ010000005">
    <property type="protein sequence ID" value="MBB6251587.1"/>
    <property type="molecule type" value="Genomic_DNA"/>
</dbReference>
<dbReference type="RefSeq" id="WP_184800185.1">
    <property type="nucleotide sequence ID" value="NZ_JACIIZ010000005.1"/>
</dbReference>
<keyword evidence="1" id="KW-0732">Signal</keyword>
<name>A0A7X0AWU9_9PROT</name>
<evidence type="ECO:0000259" key="2">
    <source>
        <dbReference type="Pfam" id="PF09832"/>
    </source>
</evidence>
<comment type="caution">
    <text evidence="3">The sequence shown here is derived from an EMBL/GenBank/DDBJ whole genome shotgun (WGS) entry which is preliminary data.</text>
</comment>
<feature type="signal peptide" evidence="1">
    <location>
        <begin position="1"/>
        <end position="26"/>
    </location>
</feature>
<keyword evidence="4" id="KW-1185">Reference proteome</keyword>
<proteinExistence type="predicted"/>
<reference evidence="3 4" key="1">
    <citation type="submission" date="2020-08" db="EMBL/GenBank/DDBJ databases">
        <title>Genomic Encyclopedia of Type Strains, Phase IV (KMG-IV): sequencing the most valuable type-strain genomes for metagenomic binning, comparative biology and taxonomic classification.</title>
        <authorList>
            <person name="Goeker M."/>
        </authorList>
    </citation>
    <scope>NUCLEOTIDE SEQUENCE [LARGE SCALE GENOMIC DNA]</scope>
    <source>
        <strain evidence="3 4">DSM 22198</strain>
    </source>
</reference>
<dbReference type="Pfam" id="PF09832">
    <property type="entry name" value="DUF2059"/>
    <property type="match status" value="1"/>
</dbReference>
<organism evidence="3 4">
    <name type="scientific">Nitrospirillum iridis</name>
    <dbReference type="NCBI Taxonomy" id="765888"/>
    <lineage>
        <taxon>Bacteria</taxon>
        <taxon>Pseudomonadati</taxon>
        <taxon>Pseudomonadota</taxon>
        <taxon>Alphaproteobacteria</taxon>
        <taxon>Rhodospirillales</taxon>
        <taxon>Azospirillaceae</taxon>
        <taxon>Nitrospirillum</taxon>
    </lineage>
</organism>
<accession>A0A7X0AWU9</accession>
<dbReference type="Proteomes" id="UP000539175">
    <property type="component" value="Unassembled WGS sequence"/>
</dbReference>
<dbReference type="AlphaFoldDB" id="A0A7X0AWU9"/>
<evidence type="ECO:0000313" key="3">
    <source>
        <dbReference type="EMBL" id="MBB6251587.1"/>
    </source>
</evidence>
<sequence>MRKGSGAGVAGVLLGLSLAGAMPAWSQTAAPSPHAVELARDLAYATTADSLMRQVLEATVQPLTFNLKAANPGREADVDALFEKTLLPSFRTAMQPVLDAAARTYAARFTEAELKAMLDFYASPVGQKALNELPSLMRRSVAQAQGALPQLLGPVMEEFRAACERQGLKLPQ</sequence>
<dbReference type="InterPro" id="IPR018637">
    <property type="entry name" value="DUF2059"/>
</dbReference>
<evidence type="ECO:0000313" key="4">
    <source>
        <dbReference type="Proteomes" id="UP000539175"/>
    </source>
</evidence>
<protein>
    <recommendedName>
        <fullName evidence="2">DUF2059 domain-containing protein</fullName>
    </recommendedName>
</protein>
<feature type="chain" id="PRO_5031378755" description="DUF2059 domain-containing protein" evidence="1">
    <location>
        <begin position="27"/>
        <end position="172"/>
    </location>
</feature>
<gene>
    <name evidence="3" type="ORF">FHS74_002138</name>
</gene>